<evidence type="ECO:0000313" key="8">
    <source>
        <dbReference type="EMBL" id="MBO2454773.1"/>
    </source>
</evidence>
<dbReference type="Gene3D" id="3.40.50.12580">
    <property type="match status" value="1"/>
</dbReference>
<evidence type="ECO:0000256" key="3">
    <source>
        <dbReference type="ARBA" id="ARBA00022475"/>
    </source>
</evidence>
<evidence type="ECO:0000259" key="7">
    <source>
        <dbReference type="Pfam" id="PF00535"/>
    </source>
</evidence>
<evidence type="ECO:0000256" key="5">
    <source>
        <dbReference type="ARBA" id="ARBA00022944"/>
    </source>
</evidence>
<dbReference type="InterPro" id="IPR029044">
    <property type="entry name" value="Nucleotide-diphossugar_trans"/>
</dbReference>
<organism evidence="8 9">
    <name type="scientific">Actinomadura barringtoniae</name>
    <dbReference type="NCBI Taxonomy" id="1427535"/>
    <lineage>
        <taxon>Bacteria</taxon>
        <taxon>Bacillati</taxon>
        <taxon>Actinomycetota</taxon>
        <taxon>Actinomycetes</taxon>
        <taxon>Streptosporangiales</taxon>
        <taxon>Thermomonosporaceae</taxon>
        <taxon>Actinomadura</taxon>
    </lineage>
</organism>
<dbReference type="GO" id="GO:0019350">
    <property type="term" value="P:teichoic acid biosynthetic process"/>
    <property type="evidence" value="ECO:0007669"/>
    <property type="project" value="UniProtKB-KW"/>
</dbReference>
<dbReference type="Gene3D" id="3.40.50.11820">
    <property type="match status" value="1"/>
</dbReference>
<reference evidence="8" key="1">
    <citation type="submission" date="2021-03" db="EMBL/GenBank/DDBJ databases">
        <authorList>
            <person name="Kanchanasin P."/>
            <person name="Saeng-In P."/>
            <person name="Phongsopitanun W."/>
            <person name="Yuki M."/>
            <person name="Kudo T."/>
            <person name="Ohkuma M."/>
            <person name="Tanasupawat S."/>
        </authorList>
    </citation>
    <scope>NUCLEOTIDE SEQUENCE</scope>
    <source>
        <strain evidence="8">GKU 128</strain>
    </source>
</reference>
<sequence>MSPKLSAVVPFYNVEDYIDACLRSLARQSHADLEVIMVDDGSQDGSAAIAERYSREDRRFRLVRQQNQGLGPARNTGARHASGEFLAFADSDDVVPPYAYERMVRSLESSGSDLVTGAVQILSGSDRLSRATFYGEAFRATRIGTHVSRDAELLHDRTAWNRVFRRSFYDEHALEFPPGAYEDAPVTIPAHVLAEKVDVLSDVVYHYRRREGGERSITQRRTEIGNARDRVASIRSVSRFLAESAPGLKGAYDLTCLDNDLMLFINVLEEGDEAYRYALCELVDDYLGELDPALLDRLTSLRRLKYHLARERRVGDLLTVLEYERTGLPAGEYEARGVLRRRWYAGHPFRGDTAVEAGTAPVPDAVYDATAEMRVIAQVDEISWESGSARVDGHAYVPGVPMTLDDGIDVWLQHTRTRRRVRLDVERSLRPEVTANSRQPAVSYDGSGFSVTIDPKRLRSVPSWKNADWTMHVAVHLGPRRPWSRPLRGVVARCGAGAAWSTYRDVPGQARVQLVPADDAVTVRVRRTQATITDHRWSEGALEIEGWLGEGVVPEDQTVTVRCRERGATEKLPLELLPADGDSTPFRLRVPLPADRAVPTEPINWELSVKSQGKAVRLTAPPDFTESVHTSVNNAFRLTRTRYGNAVLTQGPPVLVFEALTMPEDGRMVVTGRLAGEPAERPSQLVLRRRRTDVEHAFPLTWDCGRFTAVVDLASITTLAGALPLATGTWELRASIEDVAVVATKGLLASLPPALEVAGHRFRLWPAASDGLTVESRIARADGERGPHALRMLRERDYPAFLRSPIRDLVMFESYFGWQYSCNPKAIYEEFVRRDTGHELVWVMGDQHFVAPEGARVVQRFSREYYELTAAARIVVNNVAQPTCYRSRDGQSYVQTWHGTPIKSVGFDMDWSQMERRDQRRRDLVNDVARWDLLLTQNAFSTEVMRRAFHYEGEVLEAGYPRNDLAYGPRSAEIRAAVRARLGVPEGKKAVLYAPTWRDHLQTSKHGLARQDLLFDFARAAEALGDDTVLLLRRHHLMNAGLPESCASFVIDVTRYPDVTELYLAADAMVTDYSSAMVDFAGLGKPLLLFTPDLDAYRDDIRGLAFDLSAHQPGPMLKTSEELIATLGELDAVAAASRDQLTAFAAEFCPLDDGRASARVVDRLLSLERWAR</sequence>
<dbReference type="InterPro" id="IPR001173">
    <property type="entry name" value="Glyco_trans_2-like"/>
</dbReference>
<dbReference type="EMBL" id="JAGEOJ010000029">
    <property type="protein sequence ID" value="MBO2454773.1"/>
    <property type="molecule type" value="Genomic_DNA"/>
</dbReference>
<evidence type="ECO:0000256" key="4">
    <source>
        <dbReference type="ARBA" id="ARBA00022679"/>
    </source>
</evidence>
<dbReference type="Gene3D" id="3.90.550.10">
    <property type="entry name" value="Spore Coat Polysaccharide Biosynthesis Protein SpsA, Chain A"/>
    <property type="match status" value="1"/>
</dbReference>
<proteinExistence type="inferred from homology"/>
<gene>
    <name evidence="8" type="ORF">J4573_47330</name>
</gene>
<keyword evidence="5" id="KW-0777">Teichoic acid biosynthesis</keyword>
<dbReference type="Proteomes" id="UP000669179">
    <property type="component" value="Unassembled WGS sequence"/>
</dbReference>
<dbReference type="GO" id="GO:0047355">
    <property type="term" value="F:CDP-glycerol glycerophosphotransferase activity"/>
    <property type="evidence" value="ECO:0007669"/>
    <property type="project" value="InterPro"/>
</dbReference>
<dbReference type="AlphaFoldDB" id="A0A939PR83"/>
<dbReference type="SUPFAM" id="SSF53448">
    <property type="entry name" value="Nucleotide-diphospho-sugar transferases"/>
    <property type="match status" value="1"/>
</dbReference>
<comment type="caution">
    <text evidence="8">The sequence shown here is derived from an EMBL/GenBank/DDBJ whole genome shotgun (WGS) entry which is preliminary data.</text>
</comment>
<dbReference type="PANTHER" id="PTHR37316:SF3">
    <property type="entry name" value="TEICHOIC ACID GLYCEROL-PHOSPHATE TRANSFERASE"/>
    <property type="match status" value="1"/>
</dbReference>
<evidence type="ECO:0000256" key="1">
    <source>
        <dbReference type="ARBA" id="ARBA00004202"/>
    </source>
</evidence>
<evidence type="ECO:0000313" key="9">
    <source>
        <dbReference type="Proteomes" id="UP000669179"/>
    </source>
</evidence>
<dbReference type="Pfam" id="PF00535">
    <property type="entry name" value="Glycos_transf_2"/>
    <property type="match status" value="1"/>
</dbReference>
<dbReference type="PANTHER" id="PTHR37316">
    <property type="entry name" value="TEICHOIC ACID GLYCEROL-PHOSPHATE PRIMASE"/>
    <property type="match status" value="1"/>
</dbReference>
<dbReference type="InterPro" id="IPR043149">
    <property type="entry name" value="TagF_N"/>
</dbReference>
<feature type="domain" description="Glycosyltransferase 2-like" evidence="7">
    <location>
        <begin position="6"/>
        <end position="171"/>
    </location>
</feature>
<name>A0A939PR83_9ACTN</name>
<keyword evidence="3" id="KW-1003">Cell membrane</keyword>
<dbReference type="InterPro" id="IPR051612">
    <property type="entry name" value="Teichoic_Acid_Biosynth"/>
</dbReference>
<dbReference type="InterPro" id="IPR007554">
    <property type="entry name" value="Glycerophosphate_synth"/>
</dbReference>
<comment type="subcellular location">
    <subcellularLocation>
        <location evidence="1">Cell membrane</location>
        <topology evidence="1">Peripheral membrane protein</topology>
    </subcellularLocation>
</comment>
<comment type="similarity">
    <text evidence="2">Belongs to the CDP-glycerol glycerophosphotransferase family.</text>
</comment>
<dbReference type="InterPro" id="IPR043148">
    <property type="entry name" value="TagF_C"/>
</dbReference>
<evidence type="ECO:0000256" key="6">
    <source>
        <dbReference type="ARBA" id="ARBA00023136"/>
    </source>
</evidence>
<dbReference type="RefSeq" id="WP_208263004.1">
    <property type="nucleotide sequence ID" value="NZ_JAGEOJ010000029.1"/>
</dbReference>
<accession>A0A939PR83</accession>
<dbReference type="GO" id="GO:0005886">
    <property type="term" value="C:plasma membrane"/>
    <property type="evidence" value="ECO:0007669"/>
    <property type="project" value="UniProtKB-SubCell"/>
</dbReference>
<keyword evidence="4" id="KW-0808">Transferase</keyword>
<keyword evidence="9" id="KW-1185">Reference proteome</keyword>
<keyword evidence="6" id="KW-0472">Membrane</keyword>
<dbReference type="Pfam" id="PF04464">
    <property type="entry name" value="Glyphos_transf"/>
    <property type="match status" value="1"/>
</dbReference>
<dbReference type="CDD" id="cd00761">
    <property type="entry name" value="Glyco_tranf_GTA_type"/>
    <property type="match status" value="1"/>
</dbReference>
<dbReference type="SUPFAM" id="SSF53756">
    <property type="entry name" value="UDP-Glycosyltransferase/glycogen phosphorylase"/>
    <property type="match status" value="1"/>
</dbReference>
<evidence type="ECO:0000256" key="2">
    <source>
        <dbReference type="ARBA" id="ARBA00010488"/>
    </source>
</evidence>
<protein>
    <submittedName>
        <fullName evidence="8">Bifunctional glycosyltransferase family 2 protein/CDP-glycerol:glycerophosphate glycerophosphotransferase</fullName>
    </submittedName>
</protein>